<dbReference type="Proteomes" id="UP000886523">
    <property type="component" value="Unassembled WGS sequence"/>
</dbReference>
<sequence length="470" mass="50537">MPDNDPASRRKSGLDSSDNYMILPQRTSTWASASSSSVSVPPQAPHPQYTPLPQPTPPPPAVRPYQPLQEQYLDRIPRDLLNTDKEGSLLRRLRVHGKRWQNEERWALMARQWPACSDISNSQLSCEPTADEVFLQDQWITFQWSTRNPLFNQVNDVGIYLFSADSGNQIGQWVENKTRGSIQVRVNDTFWGTDGPSIQPGRNQTFSFYFVIIPSTATVHNGETSEPVFTAIQTTLPHSILQAQTSSVHSLASVSSVSVVSARSLLSVTSVISTSSTASTQSATTSSLSGGASTNDFPHWAISLLAVFGFFAVAGLLIGAYLFIRKVRNARRAPRPDSMGSASPMMAEPSSPHGAPEAALLAQALSSGPAGSGIHHDSSIRHPGTDGASVLSGSDAGPFSGADAAIVADAFRQALRKPDFAGRSMEGGPDIREDKEELISRELAEEGRDILSVSSARDVRVHGSSSGDGL</sequence>
<dbReference type="OrthoDB" id="2278929at2759"/>
<keyword evidence="2" id="KW-1133">Transmembrane helix</keyword>
<comment type="caution">
    <text evidence="3">The sequence shown here is derived from an EMBL/GenBank/DDBJ whole genome shotgun (WGS) entry which is preliminary data.</text>
</comment>
<feature type="compositionally biased region" description="Polar residues" evidence="1">
    <location>
        <begin position="14"/>
        <end position="30"/>
    </location>
</feature>
<keyword evidence="4" id="KW-1185">Reference proteome</keyword>
<evidence type="ECO:0000313" key="3">
    <source>
        <dbReference type="EMBL" id="KAF9517284.1"/>
    </source>
</evidence>
<name>A0A9P6DZR3_9AGAM</name>
<dbReference type="AlphaFoldDB" id="A0A9P6DZR3"/>
<feature type="region of interest" description="Disordered" evidence="1">
    <location>
        <begin position="333"/>
        <end position="355"/>
    </location>
</feature>
<feature type="compositionally biased region" description="Basic and acidic residues" evidence="1">
    <location>
        <begin position="374"/>
        <end position="384"/>
    </location>
</feature>
<dbReference type="EMBL" id="MU128933">
    <property type="protein sequence ID" value="KAF9517284.1"/>
    <property type="molecule type" value="Genomic_DNA"/>
</dbReference>
<feature type="transmembrane region" description="Helical" evidence="2">
    <location>
        <begin position="300"/>
        <end position="324"/>
    </location>
</feature>
<evidence type="ECO:0000313" key="4">
    <source>
        <dbReference type="Proteomes" id="UP000886523"/>
    </source>
</evidence>
<accession>A0A9P6DZR3</accession>
<reference evidence="3" key="1">
    <citation type="journal article" date="2020" name="Nat. Commun.">
        <title>Large-scale genome sequencing of mycorrhizal fungi provides insights into the early evolution of symbiotic traits.</title>
        <authorList>
            <person name="Miyauchi S."/>
            <person name="Kiss E."/>
            <person name="Kuo A."/>
            <person name="Drula E."/>
            <person name="Kohler A."/>
            <person name="Sanchez-Garcia M."/>
            <person name="Morin E."/>
            <person name="Andreopoulos B."/>
            <person name="Barry K.W."/>
            <person name="Bonito G."/>
            <person name="Buee M."/>
            <person name="Carver A."/>
            <person name="Chen C."/>
            <person name="Cichocki N."/>
            <person name="Clum A."/>
            <person name="Culley D."/>
            <person name="Crous P.W."/>
            <person name="Fauchery L."/>
            <person name="Girlanda M."/>
            <person name="Hayes R.D."/>
            <person name="Keri Z."/>
            <person name="LaButti K."/>
            <person name="Lipzen A."/>
            <person name="Lombard V."/>
            <person name="Magnuson J."/>
            <person name="Maillard F."/>
            <person name="Murat C."/>
            <person name="Nolan M."/>
            <person name="Ohm R.A."/>
            <person name="Pangilinan J."/>
            <person name="Pereira M.F."/>
            <person name="Perotto S."/>
            <person name="Peter M."/>
            <person name="Pfister S."/>
            <person name="Riley R."/>
            <person name="Sitrit Y."/>
            <person name="Stielow J.B."/>
            <person name="Szollosi G."/>
            <person name="Zifcakova L."/>
            <person name="Stursova M."/>
            <person name="Spatafora J.W."/>
            <person name="Tedersoo L."/>
            <person name="Vaario L.M."/>
            <person name="Yamada A."/>
            <person name="Yan M."/>
            <person name="Wang P."/>
            <person name="Xu J."/>
            <person name="Bruns T."/>
            <person name="Baldrian P."/>
            <person name="Vilgalys R."/>
            <person name="Dunand C."/>
            <person name="Henrissat B."/>
            <person name="Grigoriev I.V."/>
            <person name="Hibbett D."/>
            <person name="Nagy L.G."/>
            <person name="Martin F.M."/>
        </authorList>
    </citation>
    <scope>NUCLEOTIDE SEQUENCE</scope>
    <source>
        <strain evidence="3">UP504</strain>
    </source>
</reference>
<feature type="region of interest" description="Disordered" evidence="1">
    <location>
        <begin position="367"/>
        <end position="394"/>
    </location>
</feature>
<gene>
    <name evidence="3" type="ORF">BS47DRAFT_553248</name>
</gene>
<keyword evidence="2" id="KW-0812">Transmembrane</keyword>
<protein>
    <submittedName>
        <fullName evidence="3">Uncharacterized protein</fullName>
    </submittedName>
</protein>
<organism evidence="3 4">
    <name type="scientific">Hydnum rufescens UP504</name>
    <dbReference type="NCBI Taxonomy" id="1448309"/>
    <lineage>
        <taxon>Eukaryota</taxon>
        <taxon>Fungi</taxon>
        <taxon>Dikarya</taxon>
        <taxon>Basidiomycota</taxon>
        <taxon>Agaricomycotina</taxon>
        <taxon>Agaricomycetes</taxon>
        <taxon>Cantharellales</taxon>
        <taxon>Hydnaceae</taxon>
        <taxon>Hydnum</taxon>
    </lineage>
</organism>
<proteinExistence type="predicted"/>
<feature type="region of interest" description="Disordered" evidence="1">
    <location>
        <begin position="1"/>
        <end position="65"/>
    </location>
</feature>
<feature type="compositionally biased region" description="Pro residues" evidence="1">
    <location>
        <begin position="42"/>
        <end position="62"/>
    </location>
</feature>
<keyword evidence="2" id="KW-0472">Membrane</keyword>
<feature type="compositionally biased region" description="Low complexity" evidence="1">
    <location>
        <begin position="338"/>
        <end position="352"/>
    </location>
</feature>
<evidence type="ECO:0000256" key="2">
    <source>
        <dbReference type="SAM" id="Phobius"/>
    </source>
</evidence>
<feature type="compositionally biased region" description="Low complexity" evidence="1">
    <location>
        <begin position="31"/>
        <end position="41"/>
    </location>
</feature>
<evidence type="ECO:0000256" key="1">
    <source>
        <dbReference type="SAM" id="MobiDB-lite"/>
    </source>
</evidence>